<dbReference type="Pfam" id="PF00970">
    <property type="entry name" value="FAD_binding_6"/>
    <property type="match status" value="1"/>
</dbReference>
<dbReference type="InterPro" id="IPR008333">
    <property type="entry name" value="Cbr1-like_FAD-bd_dom"/>
</dbReference>
<keyword evidence="8" id="KW-0411">Iron-sulfur</keyword>
<keyword evidence="4" id="KW-0479">Metal-binding</keyword>
<evidence type="ECO:0000259" key="9">
    <source>
        <dbReference type="PROSITE" id="PS51085"/>
    </source>
</evidence>
<dbReference type="CDD" id="cd00207">
    <property type="entry name" value="fer2"/>
    <property type="match status" value="1"/>
</dbReference>
<keyword evidence="3" id="KW-0001">2Fe-2S</keyword>
<dbReference type="InterPro" id="IPR017927">
    <property type="entry name" value="FAD-bd_FR_type"/>
</dbReference>
<comment type="caution">
    <text evidence="11">The sequence shown here is derived from an EMBL/GenBank/DDBJ whole genome shotgun (WGS) entry which is preliminary data.</text>
</comment>
<dbReference type="OrthoDB" id="9796486at2"/>
<protein>
    <submittedName>
        <fullName evidence="11">3-ketosteroid 9alpha-monooxygenase subunit B</fullName>
        <ecNumber evidence="11">1.14.15.30</ecNumber>
    </submittedName>
</protein>
<evidence type="ECO:0000256" key="3">
    <source>
        <dbReference type="ARBA" id="ARBA00022714"/>
    </source>
</evidence>
<dbReference type="SUPFAM" id="SSF52343">
    <property type="entry name" value="Ferredoxin reductase-like, C-terminal NADP-linked domain"/>
    <property type="match status" value="1"/>
</dbReference>
<dbReference type="SUPFAM" id="SSF54292">
    <property type="entry name" value="2Fe-2S ferredoxin-like"/>
    <property type="match status" value="1"/>
</dbReference>
<proteinExistence type="predicted"/>
<dbReference type="InterPro" id="IPR017938">
    <property type="entry name" value="Riboflavin_synthase-like_b-brl"/>
</dbReference>
<dbReference type="InterPro" id="IPR001433">
    <property type="entry name" value="OxRdtase_FAD/NAD-bd"/>
</dbReference>
<reference evidence="11 12" key="1">
    <citation type="submission" date="2020-08" db="EMBL/GenBank/DDBJ databases">
        <title>Sequencing the genomes of 1000 actinobacteria strains.</title>
        <authorList>
            <person name="Klenk H.-P."/>
        </authorList>
    </citation>
    <scope>NUCLEOTIDE SEQUENCE [LARGE SCALE GENOMIC DNA]</scope>
    <source>
        <strain evidence="11 12">DSM 45258</strain>
    </source>
</reference>
<keyword evidence="5" id="KW-0274">FAD</keyword>
<dbReference type="SUPFAM" id="SSF63380">
    <property type="entry name" value="Riboflavin synthase domain-like"/>
    <property type="match status" value="1"/>
</dbReference>
<dbReference type="Pfam" id="PF00111">
    <property type="entry name" value="Fer2"/>
    <property type="match status" value="1"/>
</dbReference>
<keyword evidence="12" id="KW-1185">Reference proteome</keyword>
<dbReference type="InterPro" id="IPR039261">
    <property type="entry name" value="FNR_nucleotide-bd"/>
</dbReference>
<dbReference type="InterPro" id="IPR036010">
    <property type="entry name" value="2Fe-2S_ferredoxin-like_sf"/>
</dbReference>
<dbReference type="Proteomes" id="UP000567922">
    <property type="component" value="Unassembled WGS sequence"/>
</dbReference>
<dbReference type="PROSITE" id="PS51384">
    <property type="entry name" value="FAD_FR"/>
    <property type="match status" value="1"/>
</dbReference>
<evidence type="ECO:0000256" key="7">
    <source>
        <dbReference type="ARBA" id="ARBA00023004"/>
    </source>
</evidence>
<evidence type="ECO:0000259" key="10">
    <source>
        <dbReference type="PROSITE" id="PS51384"/>
    </source>
</evidence>
<dbReference type="EMBL" id="JACHWS010000001">
    <property type="protein sequence ID" value="MBB3036891.1"/>
    <property type="molecule type" value="Genomic_DNA"/>
</dbReference>
<dbReference type="InterPro" id="IPR006058">
    <property type="entry name" value="2Fe2S_fd_BS"/>
</dbReference>
<evidence type="ECO:0000313" key="11">
    <source>
        <dbReference type="EMBL" id="MBB3036891.1"/>
    </source>
</evidence>
<dbReference type="PROSITE" id="PS51085">
    <property type="entry name" value="2FE2S_FER_2"/>
    <property type="match status" value="1"/>
</dbReference>
<accession>A0A839RLQ2</accession>
<dbReference type="GO" id="GO:0036200">
    <property type="term" value="F:3-ketosteroid 9-alpha-monooxygenase activity"/>
    <property type="evidence" value="ECO:0007669"/>
    <property type="project" value="UniProtKB-EC"/>
</dbReference>
<dbReference type="InterPro" id="IPR050415">
    <property type="entry name" value="MRET"/>
</dbReference>
<keyword evidence="11" id="KW-0503">Monooxygenase</keyword>
<evidence type="ECO:0000256" key="6">
    <source>
        <dbReference type="ARBA" id="ARBA00023002"/>
    </source>
</evidence>
<dbReference type="RefSeq" id="WP_064442071.1">
    <property type="nucleotide sequence ID" value="NZ_BDDI01000018.1"/>
</dbReference>
<dbReference type="Gene3D" id="2.40.30.10">
    <property type="entry name" value="Translation factors"/>
    <property type="match status" value="1"/>
</dbReference>
<dbReference type="AlphaFoldDB" id="A0A839RLQ2"/>
<dbReference type="PRINTS" id="PR00410">
    <property type="entry name" value="PHEHYDRXLASE"/>
</dbReference>
<dbReference type="Pfam" id="PF00175">
    <property type="entry name" value="NAD_binding_1"/>
    <property type="match status" value="1"/>
</dbReference>
<keyword evidence="7" id="KW-0408">Iron</keyword>
<dbReference type="PANTHER" id="PTHR47354:SF8">
    <property type="entry name" value="1,2-PHENYLACETYL-COA EPOXIDASE, SUBUNIT E"/>
    <property type="match status" value="1"/>
</dbReference>
<evidence type="ECO:0000256" key="5">
    <source>
        <dbReference type="ARBA" id="ARBA00022827"/>
    </source>
</evidence>
<keyword evidence="2" id="KW-0285">Flavoprotein</keyword>
<evidence type="ECO:0000256" key="8">
    <source>
        <dbReference type="ARBA" id="ARBA00023014"/>
    </source>
</evidence>
<dbReference type="GO" id="GO:0046872">
    <property type="term" value="F:metal ion binding"/>
    <property type="evidence" value="ECO:0007669"/>
    <property type="project" value="UniProtKB-KW"/>
</dbReference>
<organism evidence="11 12">
    <name type="scientific">Hoyosella altamirensis</name>
    <dbReference type="NCBI Taxonomy" id="616997"/>
    <lineage>
        <taxon>Bacteria</taxon>
        <taxon>Bacillati</taxon>
        <taxon>Actinomycetota</taxon>
        <taxon>Actinomycetes</taxon>
        <taxon>Mycobacteriales</taxon>
        <taxon>Hoyosellaceae</taxon>
        <taxon>Hoyosella</taxon>
    </lineage>
</organism>
<keyword evidence="6 11" id="KW-0560">Oxidoreductase</keyword>
<dbReference type="CDD" id="cd06214">
    <property type="entry name" value="PA_degradation_oxidoreductase_like"/>
    <property type="match status" value="1"/>
</dbReference>
<dbReference type="GO" id="GO:0051537">
    <property type="term" value="F:2 iron, 2 sulfur cluster binding"/>
    <property type="evidence" value="ECO:0007669"/>
    <property type="project" value="UniProtKB-KW"/>
</dbReference>
<dbReference type="PROSITE" id="PS00197">
    <property type="entry name" value="2FE2S_FER_1"/>
    <property type="match status" value="1"/>
</dbReference>
<evidence type="ECO:0000256" key="4">
    <source>
        <dbReference type="ARBA" id="ARBA00022723"/>
    </source>
</evidence>
<dbReference type="EC" id="1.14.15.30" evidence="11"/>
<evidence type="ECO:0000256" key="2">
    <source>
        <dbReference type="ARBA" id="ARBA00022630"/>
    </source>
</evidence>
<dbReference type="Gene3D" id="3.40.50.80">
    <property type="entry name" value="Nucleotide-binding domain of ferredoxin-NADP reductase (FNR) module"/>
    <property type="match status" value="1"/>
</dbReference>
<dbReference type="Gene3D" id="3.10.20.30">
    <property type="match status" value="1"/>
</dbReference>
<dbReference type="InterPro" id="IPR001041">
    <property type="entry name" value="2Fe-2S_ferredoxin-type"/>
</dbReference>
<dbReference type="GO" id="GO:0050660">
    <property type="term" value="F:flavin adenine dinucleotide binding"/>
    <property type="evidence" value="ECO:0007669"/>
    <property type="project" value="TreeGrafter"/>
</dbReference>
<feature type="domain" description="FAD-binding FR-type" evidence="10">
    <location>
        <begin position="2"/>
        <end position="107"/>
    </location>
</feature>
<comment type="cofactor">
    <cofactor evidence="1">
        <name>FAD</name>
        <dbReference type="ChEBI" id="CHEBI:57692"/>
    </cofactor>
</comment>
<evidence type="ECO:0000256" key="1">
    <source>
        <dbReference type="ARBA" id="ARBA00001974"/>
    </source>
</evidence>
<name>A0A839RLQ2_9ACTN</name>
<evidence type="ECO:0000313" key="12">
    <source>
        <dbReference type="Proteomes" id="UP000567922"/>
    </source>
</evidence>
<gene>
    <name evidence="11" type="ORF">FHU29_001325</name>
</gene>
<feature type="domain" description="2Fe-2S ferredoxin-type" evidence="9">
    <location>
        <begin position="260"/>
        <end position="348"/>
    </location>
</feature>
<dbReference type="InterPro" id="IPR012675">
    <property type="entry name" value="Beta-grasp_dom_sf"/>
</dbReference>
<sequence length="348" mass="37938">MPPLNQLTIDEVVRETPDAVTLVFEPPASGAPLAYQPGQFLTFRVPDSGAGSVGRCYSLCSSPATDARPAVTVKRVPGGYASNWLCDNAMPGLALDCLAPSGSFTPQDWDRDFLLFAAGSGITPIMSIIKTALHDHRNSLALVYANRDHESTIFASQLEELEHRYPSRFTVHYSWDCESGLPNPDSLAARLTSIPVNGRHDAYLCGPEPFMDVAAAALEISNMAAGRIHREKFQSLTSNPFSHADGAREPQPKEKDLCTVRATVDIAGDRHELKWPRESRLLDLLLSQEIDAPYACREGSCGACAFTLISGEVKLLANDTLDSYELEQGVRLACQSVPLTDDVEIEFN</sequence>
<dbReference type="PANTHER" id="PTHR47354">
    <property type="entry name" value="NADH OXIDOREDUCTASE HCR"/>
    <property type="match status" value="1"/>
</dbReference>